<evidence type="ECO:0000256" key="1">
    <source>
        <dbReference type="SAM" id="SignalP"/>
    </source>
</evidence>
<evidence type="ECO:0000313" key="2">
    <source>
        <dbReference type="EMBL" id="KOF70881.1"/>
    </source>
</evidence>
<accession>A0A0L8G1H8</accession>
<keyword evidence="1" id="KW-0732">Signal</keyword>
<proteinExistence type="predicted"/>
<sequence length="149" mass="16345">MIFIFPTCSTSVFSLLPSLLSVPNHTSTLSTTSPKYINFSQATFLNAPLHNPSWFWTPLLPSTPNPSIEPIFFHNSCFLLCHPLIHTLTNSQPQPSFPGLPPLPFLASSLFHLPPEPPTFSISSPTLSYINCTLFHANPSSNSTQSPPP</sequence>
<feature type="chain" id="PRO_5005582716" evidence="1">
    <location>
        <begin position="22"/>
        <end position="149"/>
    </location>
</feature>
<organism evidence="2">
    <name type="scientific">Octopus bimaculoides</name>
    <name type="common">California two-spotted octopus</name>
    <dbReference type="NCBI Taxonomy" id="37653"/>
    <lineage>
        <taxon>Eukaryota</taxon>
        <taxon>Metazoa</taxon>
        <taxon>Spiralia</taxon>
        <taxon>Lophotrochozoa</taxon>
        <taxon>Mollusca</taxon>
        <taxon>Cephalopoda</taxon>
        <taxon>Coleoidea</taxon>
        <taxon>Octopodiformes</taxon>
        <taxon>Octopoda</taxon>
        <taxon>Incirrata</taxon>
        <taxon>Octopodidae</taxon>
        <taxon>Octopus</taxon>
    </lineage>
</organism>
<dbReference type="AlphaFoldDB" id="A0A0L8G1H8"/>
<feature type="signal peptide" evidence="1">
    <location>
        <begin position="1"/>
        <end position="21"/>
    </location>
</feature>
<reference evidence="2" key="1">
    <citation type="submission" date="2015-07" db="EMBL/GenBank/DDBJ databases">
        <title>MeaNS - Measles Nucleotide Surveillance Program.</title>
        <authorList>
            <person name="Tran T."/>
            <person name="Druce J."/>
        </authorList>
    </citation>
    <scope>NUCLEOTIDE SEQUENCE</scope>
    <source>
        <strain evidence="2">UCB-OBI-ISO-001</strain>
        <tissue evidence="2">Gonad</tissue>
    </source>
</reference>
<dbReference type="EMBL" id="KQ424530">
    <property type="protein sequence ID" value="KOF70881.1"/>
    <property type="molecule type" value="Genomic_DNA"/>
</dbReference>
<gene>
    <name evidence="2" type="ORF">OCBIM_22002065mg</name>
</gene>
<name>A0A0L8G1H8_OCTBM</name>
<protein>
    <submittedName>
        <fullName evidence="2">Uncharacterized protein</fullName>
    </submittedName>
</protein>